<keyword evidence="1" id="KW-0472">Membrane</keyword>
<keyword evidence="1" id="KW-0812">Transmembrane</keyword>
<sequence>MLREICLALSLFAVSALPCNGAVVQCTAEDGGNDHWYEYIYAWVTHEDSQDLAAASTYDDMTGYLVTITSQEEQDFVDSLATASYQVGGGQNADGNWGWLDGPEAGEEIGVSGWENFPVGEPDNSSHWADYILSPMWSDEWRTTNGYVATYVIEYSAAAVPLPASAFLLGGGLGVMAFAGRRRRRSVSAAA</sequence>
<protein>
    <submittedName>
        <fullName evidence="4">VPLPA-CTERM protein sorting domain-containing protein</fullName>
    </submittedName>
</protein>
<dbReference type="RefSeq" id="WP_093159672.1">
    <property type="nucleotide sequence ID" value="NZ_FNEK01000042.1"/>
</dbReference>
<dbReference type="InterPro" id="IPR022472">
    <property type="entry name" value="VPLPA-CTERM"/>
</dbReference>
<name>A0A1G9C7H1_9RHOB</name>
<evidence type="ECO:0000313" key="4">
    <source>
        <dbReference type="EMBL" id="SDK47618.1"/>
    </source>
</evidence>
<evidence type="ECO:0000256" key="2">
    <source>
        <dbReference type="SAM" id="SignalP"/>
    </source>
</evidence>
<dbReference type="PROSITE" id="PS50041">
    <property type="entry name" value="C_TYPE_LECTIN_2"/>
    <property type="match status" value="1"/>
</dbReference>
<gene>
    <name evidence="4" type="ORF">SAMN04488026_104229</name>
</gene>
<feature type="domain" description="C-type lectin" evidence="3">
    <location>
        <begin position="65"/>
        <end position="140"/>
    </location>
</feature>
<dbReference type="Gene3D" id="3.10.100.10">
    <property type="entry name" value="Mannose-Binding Protein A, subunit A"/>
    <property type="match status" value="1"/>
</dbReference>
<evidence type="ECO:0000313" key="5">
    <source>
        <dbReference type="Proteomes" id="UP000199382"/>
    </source>
</evidence>
<feature type="signal peptide" evidence="2">
    <location>
        <begin position="1"/>
        <end position="21"/>
    </location>
</feature>
<proteinExistence type="predicted"/>
<dbReference type="InterPro" id="IPR016187">
    <property type="entry name" value="CTDL_fold"/>
</dbReference>
<keyword evidence="1" id="KW-1133">Transmembrane helix</keyword>
<feature type="transmembrane region" description="Helical" evidence="1">
    <location>
        <begin position="160"/>
        <end position="179"/>
    </location>
</feature>
<organism evidence="4 5">
    <name type="scientific">Aliiruegeria lutimaris</name>
    <dbReference type="NCBI Taxonomy" id="571298"/>
    <lineage>
        <taxon>Bacteria</taxon>
        <taxon>Pseudomonadati</taxon>
        <taxon>Pseudomonadota</taxon>
        <taxon>Alphaproteobacteria</taxon>
        <taxon>Rhodobacterales</taxon>
        <taxon>Roseobacteraceae</taxon>
        <taxon>Aliiruegeria</taxon>
    </lineage>
</organism>
<keyword evidence="2" id="KW-0732">Signal</keyword>
<dbReference type="InterPro" id="IPR001304">
    <property type="entry name" value="C-type_lectin-like"/>
</dbReference>
<dbReference type="InterPro" id="IPR016186">
    <property type="entry name" value="C-type_lectin-like/link_sf"/>
</dbReference>
<accession>A0A1G9C7H1</accession>
<dbReference type="NCBIfam" id="TIGR03370">
    <property type="entry name" value="VPLPA-CTERM"/>
    <property type="match status" value="1"/>
</dbReference>
<dbReference type="Proteomes" id="UP000199382">
    <property type="component" value="Unassembled WGS sequence"/>
</dbReference>
<dbReference type="STRING" id="571298.SAMN04488026_104229"/>
<dbReference type="AlphaFoldDB" id="A0A1G9C7H1"/>
<evidence type="ECO:0000256" key="1">
    <source>
        <dbReference type="SAM" id="Phobius"/>
    </source>
</evidence>
<dbReference type="OrthoDB" id="500962at2"/>
<feature type="chain" id="PRO_5011518177" evidence="2">
    <location>
        <begin position="22"/>
        <end position="191"/>
    </location>
</feature>
<dbReference type="EMBL" id="FNEK01000042">
    <property type="protein sequence ID" value="SDK47618.1"/>
    <property type="molecule type" value="Genomic_DNA"/>
</dbReference>
<keyword evidence="5" id="KW-1185">Reference proteome</keyword>
<reference evidence="4 5" key="1">
    <citation type="submission" date="2016-10" db="EMBL/GenBank/DDBJ databases">
        <authorList>
            <person name="de Groot N.N."/>
        </authorList>
    </citation>
    <scope>NUCLEOTIDE SEQUENCE [LARGE SCALE GENOMIC DNA]</scope>
    <source>
        <strain evidence="4 5">DSM 25294</strain>
    </source>
</reference>
<evidence type="ECO:0000259" key="3">
    <source>
        <dbReference type="PROSITE" id="PS50041"/>
    </source>
</evidence>
<dbReference type="SUPFAM" id="SSF56436">
    <property type="entry name" value="C-type lectin-like"/>
    <property type="match status" value="1"/>
</dbReference>